<sequence length="769" mass="84614">MLQKLRSLYAIERLRHAGFAIILAALFSAATIFRPIDIGIWSMQSKMFDKQPSGEIALVTLESSDASTGAVVASRQLVDTLNKLEADGAKRVVLDFPIRKSGADKLDSELRETLLGLGDRAVLTRTVRTDLLESRAVAETDPYFTRDMRVVSSDYETDFLDFVWGVDPYYAHRQSKLPAMWTVLADEGDQKRPVQPDYTVQTAAVPHGTSTALMNGSTIEVAGKTVVLGATGSPARSVKVPNEGFVTSSLVHIVGAETAKRGSGQFYDWGISIAGFGIAFFLLLATLRTRRRRRIGYALWMLAIGFAIVVASGLGIRIIFTGPLGIAGLFAILRFAANFKRRHLQIEQRSGLPNFVAMNRDLGNRIGGERIAIVAVKIARLDAIFATLSQGDQGRYLRQIAGRLSLGEQSQTIYYDGGKNLAFVLPIAAYNDLQGHLEGLRAIASQSVSLSQRDLDVSMTVGVDQSFEKPMASRLNSAIAAADQAREAYRPVFVISDFEADSEEWDYSLQARLEDALSEDRIGIKLQPQANLQTGEIIGAESLARWVDEKHGDVSPARFILQCERAGRLDDLTKRITHKTLRAAESLLEDGFEPQISINVSAIQFVDHRIADLVEENLAACRMNPANLVIEVTETARIEDFAVAREVFERIGKSGVRFSIDDFGIASANFDALSELPFDEIKIDLAFVHRMRTSQMARSIVSNVIRLAGETGLVSVAEGIEDRESYEMLKDLGCDIGQGFYIARPLTLGELSETLGLQRDRGRIMRRIG</sequence>
<keyword evidence="1" id="KW-0812">Transmembrane</keyword>
<dbReference type="InterPro" id="IPR043128">
    <property type="entry name" value="Rev_trsase/Diguanyl_cyclase"/>
</dbReference>
<dbReference type="PROSITE" id="PS50887">
    <property type="entry name" value="GGDEF"/>
    <property type="match status" value="1"/>
</dbReference>
<accession>A0ABT1XTV1</accession>
<feature type="domain" description="EAL" evidence="2">
    <location>
        <begin position="506"/>
        <end position="759"/>
    </location>
</feature>
<protein>
    <submittedName>
        <fullName evidence="4">GGDEF domain-containing phosphodiesterase</fullName>
    </submittedName>
</protein>
<dbReference type="Pfam" id="PF00563">
    <property type="entry name" value="EAL"/>
    <property type="match status" value="1"/>
</dbReference>
<evidence type="ECO:0000259" key="2">
    <source>
        <dbReference type="PROSITE" id="PS50883"/>
    </source>
</evidence>
<dbReference type="Proteomes" id="UP001206067">
    <property type="component" value="Unassembled WGS sequence"/>
</dbReference>
<evidence type="ECO:0000259" key="3">
    <source>
        <dbReference type="PROSITE" id="PS50887"/>
    </source>
</evidence>
<keyword evidence="1" id="KW-0472">Membrane</keyword>
<dbReference type="InterPro" id="IPR000160">
    <property type="entry name" value="GGDEF_dom"/>
</dbReference>
<dbReference type="CDD" id="cd01948">
    <property type="entry name" value="EAL"/>
    <property type="match status" value="1"/>
</dbReference>
<feature type="transmembrane region" description="Helical" evidence="1">
    <location>
        <begin position="297"/>
        <end position="316"/>
    </location>
</feature>
<dbReference type="PANTHER" id="PTHR33121">
    <property type="entry name" value="CYCLIC DI-GMP PHOSPHODIESTERASE PDEF"/>
    <property type="match status" value="1"/>
</dbReference>
<dbReference type="SUPFAM" id="SSF141868">
    <property type="entry name" value="EAL domain-like"/>
    <property type="match status" value="1"/>
</dbReference>
<dbReference type="EMBL" id="JANKHH010000007">
    <property type="protein sequence ID" value="MCR2835062.1"/>
    <property type="molecule type" value="Genomic_DNA"/>
</dbReference>
<reference evidence="4 5" key="1">
    <citation type="submission" date="2022-08" db="EMBL/GenBank/DDBJ databases">
        <title>Polyphasic taxonomy analysis of Qipengyuania sp.RS5-5.</title>
        <authorList>
            <person name="Xamxidin M."/>
            <person name="Wu M."/>
        </authorList>
    </citation>
    <scope>NUCLEOTIDE SEQUENCE [LARGE SCALE GENOMIC DNA]</scope>
    <source>
        <strain evidence="4 5">RS5-5</strain>
    </source>
</reference>
<dbReference type="SMART" id="SM00052">
    <property type="entry name" value="EAL"/>
    <property type="match status" value="1"/>
</dbReference>
<dbReference type="InterPro" id="IPR035919">
    <property type="entry name" value="EAL_sf"/>
</dbReference>
<dbReference type="InterPro" id="IPR050706">
    <property type="entry name" value="Cyclic-di-GMP_PDE-like"/>
</dbReference>
<feature type="transmembrane region" description="Helical" evidence="1">
    <location>
        <begin position="266"/>
        <end position="285"/>
    </location>
</feature>
<dbReference type="PANTHER" id="PTHR33121:SF70">
    <property type="entry name" value="SIGNALING PROTEIN YKOW"/>
    <property type="match status" value="1"/>
</dbReference>
<dbReference type="RefSeq" id="WP_257596933.1">
    <property type="nucleotide sequence ID" value="NZ_JANKHH010000007.1"/>
</dbReference>
<evidence type="ECO:0000256" key="1">
    <source>
        <dbReference type="SAM" id="Phobius"/>
    </source>
</evidence>
<evidence type="ECO:0000313" key="4">
    <source>
        <dbReference type="EMBL" id="MCR2835062.1"/>
    </source>
</evidence>
<evidence type="ECO:0000313" key="5">
    <source>
        <dbReference type="Proteomes" id="UP001206067"/>
    </source>
</evidence>
<name>A0ABT1XTV1_9SPHN</name>
<keyword evidence="1" id="KW-1133">Transmembrane helix</keyword>
<comment type="caution">
    <text evidence="4">The sequence shown here is derived from an EMBL/GenBank/DDBJ whole genome shotgun (WGS) entry which is preliminary data.</text>
</comment>
<dbReference type="PROSITE" id="PS50883">
    <property type="entry name" value="EAL"/>
    <property type="match status" value="1"/>
</dbReference>
<organism evidence="4 5">
    <name type="scientific">Parerythrobacter lacustris</name>
    <dbReference type="NCBI Taxonomy" id="2969984"/>
    <lineage>
        <taxon>Bacteria</taxon>
        <taxon>Pseudomonadati</taxon>
        <taxon>Pseudomonadota</taxon>
        <taxon>Alphaproteobacteria</taxon>
        <taxon>Sphingomonadales</taxon>
        <taxon>Erythrobacteraceae</taxon>
        <taxon>Parerythrobacter</taxon>
    </lineage>
</organism>
<feature type="domain" description="GGDEF" evidence="3">
    <location>
        <begin position="369"/>
        <end position="498"/>
    </location>
</feature>
<gene>
    <name evidence="4" type="ORF">NSO95_14025</name>
</gene>
<dbReference type="Gene3D" id="3.20.20.450">
    <property type="entry name" value="EAL domain"/>
    <property type="match status" value="1"/>
</dbReference>
<dbReference type="Gene3D" id="3.30.70.270">
    <property type="match status" value="1"/>
</dbReference>
<proteinExistence type="predicted"/>
<dbReference type="InterPro" id="IPR001633">
    <property type="entry name" value="EAL_dom"/>
</dbReference>
<keyword evidence="5" id="KW-1185">Reference proteome</keyword>